<evidence type="ECO:0000313" key="3">
    <source>
        <dbReference type="Proteomes" id="UP000094444"/>
    </source>
</evidence>
<evidence type="ECO:0000256" key="1">
    <source>
        <dbReference type="SAM" id="MobiDB-lite"/>
    </source>
</evidence>
<evidence type="ECO:0000313" key="2">
    <source>
        <dbReference type="EMBL" id="POS79133.1"/>
    </source>
</evidence>
<gene>
    <name evidence="2" type="ORF">DHEL01_v202491</name>
</gene>
<reference evidence="2" key="1">
    <citation type="submission" date="2017-09" db="EMBL/GenBank/DDBJ databases">
        <title>Polyketide synthases of a Diaporthe helianthi virulent isolate.</title>
        <authorList>
            <person name="Baroncelli R."/>
        </authorList>
    </citation>
    <scope>NUCLEOTIDE SEQUENCE [LARGE SCALE GENOMIC DNA]</scope>
    <source>
        <strain evidence="2">7/96</strain>
    </source>
</reference>
<protein>
    <submittedName>
        <fullName evidence="2">Uncharacterized protein</fullName>
    </submittedName>
</protein>
<comment type="caution">
    <text evidence="2">The sequence shown here is derived from an EMBL/GenBank/DDBJ whole genome shotgun (WGS) entry which is preliminary data.</text>
</comment>
<feature type="region of interest" description="Disordered" evidence="1">
    <location>
        <begin position="69"/>
        <end position="92"/>
    </location>
</feature>
<dbReference type="Proteomes" id="UP000094444">
    <property type="component" value="Unassembled WGS sequence"/>
</dbReference>
<dbReference type="AlphaFoldDB" id="A0A2P5I9F7"/>
<feature type="compositionally biased region" description="Low complexity" evidence="1">
    <location>
        <begin position="72"/>
        <end position="92"/>
    </location>
</feature>
<dbReference type="EMBL" id="MAVT02000136">
    <property type="protein sequence ID" value="POS79133.1"/>
    <property type="molecule type" value="Genomic_DNA"/>
</dbReference>
<proteinExistence type="predicted"/>
<accession>A0A2P5I9F7</accession>
<organism evidence="2 3">
    <name type="scientific">Diaporthe helianthi</name>
    <dbReference type="NCBI Taxonomy" id="158607"/>
    <lineage>
        <taxon>Eukaryota</taxon>
        <taxon>Fungi</taxon>
        <taxon>Dikarya</taxon>
        <taxon>Ascomycota</taxon>
        <taxon>Pezizomycotina</taxon>
        <taxon>Sordariomycetes</taxon>
        <taxon>Sordariomycetidae</taxon>
        <taxon>Diaporthales</taxon>
        <taxon>Diaporthaceae</taxon>
        <taxon>Diaporthe</taxon>
    </lineage>
</organism>
<keyword evidence="3" id="KW-1185">Reference proteome</keyword>
<feature type="region of interest" description="Disordered" evidence="1">
    <location>
        <begin position="37"/>
        <end position="57"/>
    </location>
</feature>
<sequence>MNQTAELRRYSLQPIRACPEDGWGPLQFTLSQHSTSIDRRSRSLQAQRMCPDPTLGPSECLSPALAVDNTHHSTSISSRSKPSTTSQLQQAQQAQQAVHCLLNLFSTSPIASEH</sequence>
<dbReference type="InParanoid" id="A0A2P5I9F7"/>
<name>A0A2P5I9F7_DIAHE</name>